<dbReference type="SMART" id="SM00028">
    <property type="entry name" value="TPR"/>
    <property type="match status" value="2"/>
</dbReference>
<dbReference type="PRINTS" id="PR01021">
    <property type="entry name" value="OMPADOMAIN"/>
</dbReference>
<dbReference type="PROSITE" id="PS50005">
    <property type="entry name" value="TPR"/>
    <property type="match status" value="1"/>
</dbReference>
<feature type="repeat" description="TPR" evidence="4">
    <location>
        <begin position="64"/>
        <end position="97"/>
    </location>
</feature>
<dbReference type="SUPFAM" id="SSF49464">
    <property type="entry name" value="Carboxypeptidase regulatory domain-like"/>
    <property type="match status" value="1"/>
</dbReference>
<dbReference type="InterPro" id="IPR011659">
    <property type="entry name" value="WD40"/>
</dbReference>
<dbReference type="RefSeq" id="WP_407032452.1">
    <property type="nucleotide sequence ID" value="NZ_JAQGEF010000023.1"/>
</dbReference>
<gene>
    <name evidence="7" type="ORF">O3P16_15000</name>
</gene>
<dbReference type="InterPro" id="IPR019734">
    <property type="entry name" value="TPR_rpt"/>
</dbReference>
<keyword evidence="2 5" id="KW-0472">Membrane</keyword>
<evidence type="ECO:0000313" key="7">
    <source>
        <dbReference type="EMBL" id="MDA3616122.1"/>
    </source>
</evidence>
<comment type="subcellular location">
    <subcellularLocation>
        <location evidence="1">Cell outer membrane</location>
    </subcellularLocation>
</comment>
<evidence type="ECO:0000256" key="2">
    <source>
        <dbReference type="ARBA" id="ARBA00023136"/>
    </source>
</evidence>
<dbReference type="PROSITE" id="PS51123">
    <property type="entry name" value="OMPA_2"/>
    <property type="match status" value="1"/>
</dbReference>
<keyword evidence="4" id="KW-0802">TPR repeat</keyword>
<dbReference type="PANTHER" id="PTHR30329">
    <property type="entry name" value="STATOR ELEMENT OF FLAGELLAR MOTOR COMPLEX"/>
    <property type="match status" value="1"/>
</dbReference>
<evidence type="ECO:0000256" key="5">
    <source>
        <dbReference type="PROSITE-ProRule" id="PRU00473"/>
    </source>
</evidence>
<dbReference type="InterPro" id="IPR006664">
    <property type="entry name" value="OMP_bac"/>
</dbReference>
<organism evidence="7 8">
    <name type="scientific">Polluticaenibacter yanchengensis</name>
    <dbReference type="NCBI Taxonomy" id="3014562"/>
    <lineage>
        <taxon>Bacteria</taxon>
        <taxon>Pseudomonadati</taxon>
        <taxon>Bacteroidota</taxon>
        <taxon>Chitinophagia</taxon>
        <taxon>Chitinophagales</taxon>
        <taxon>Chitinophagaceae</taxon>
        <taxon>Polluticaenibacter</taxon>
    </lineage>
</organism>
<dbReference type="InterPro" id="IPR011990">
    <property type="entry name" value="TPR-like_helical_dom_sf"/>
</dbReference>
<dbReference type="Proteomes" id="UP001210231">
    <property type="component" value="Unassembled WGS sequence"/>
</dbReference>
<dbReference type="PRINTS" id="PR01023">
    <property type="entry name" value="NAFLGMOTY"/>
</dbReference>
<dbReference type="SUPFAM" id="SSF48452">
    <property type="entry name" value="TPR-like"/>
    <property type="match status" value="1"/>
</dbReference>
<dbReference type="Pfam" id="PF14559">
    <property type="entry name" value="TPR_19"/>
    <property type="match status" value="1"/>
</dbReference>
<dbReference type="Gene3D" id="1.25.40.10">
    <property type="entry name" value="Tetratricopeptide repeat domain"/>
    <property type="match status" value="1"/>
</dbReference>
<dbReference type="Pfam" id="PF00691">
    <property type="entry name" value="OmpA"/>
    <property type="match status" value="1"/>
</dbReference>
<dbReference type="InterPro" id="IPR036737">
    <property type="entry name" value="OmpA-like_sf"/>
</dbReference>
<keyword evidence="8" id="KW-1185">Reference proteome</keyword>
<dbReference type="SUPFAM" id="SSF103088">
    <property type="entry name" value="OmpA-like"/>
    <property type="match status" value="1"/>
</dbReference>
<dbReference type="PANTHER" id="PTHR30329:SF21">
    <property type="entry name" value="LIPOPROTEIN YIAD-RELATED"/>
    <property type="match status" value="1"/>
</dbReference>
<evidence type="ECO:0000259" key="6">
    <source>
        <dbReference type="PROSITE" id="PS51123"/>
    </source>
</evidence>
<dbReference type="InterPro" id="IPR011042">
    <property type="entry name" value="6-blade_b-propeller_TolB-like"/>
</dbReference>
<proteinExistence type="predicted"/>
<accession>A0ABT4UP58</accession>
<evidence type="ECO:0000256" key="4">
    <source>
        <dbReference type="PROSITE-ProRule" id="PRU00339"/>
    </source>
</evidence>
<feature type="domain" description="OmpA-like" evidence="6">
    <location>
        <begin position="521"/>
        <end position="635"/>
    </location>
</feature>
<dbReference type="SUPFAM" id="SSF82171">
    <property type="entry name" value="DPP6 N-terminal domain-like"/>
    <property type="match status" value="1"/>
</dbReference>
<name>A0ABT4UP58_9BACT</name>
<evidence type="ECO:0000313" key="8">
    <source>
        <dbReference type="Proteomes" id="UP001210231"/>
    </source>
</evidence>
<dbReference type="EMBL" id="JAQGEF010000023">
    <property type="protein sequence ID" value="MDA3616122.1"/>
    <property type="molecule type" value="Genomic_DNA"/>
</dbReference>
<comment type="caution">
    <text evidence="7">The sequence shown here is derived from an EMBL/GenBank/DDBJ whole genome shotgun (WGS) entry which is preliminary data.</text>
</comment>
<sequence length="635" mass="69774">MKLLLGLFFSALCSQGFGQLYNPDKVNKKAAATYQLVFEALDNSDYNKAKELCYKSMQLQPDFVDAWATLASIYGEQKNYDSAIYFFDKAISYDPLYTQGLQMPYSINLAGLGRFKEAREQVLKIVNDSTKSSRYKESAMQRLKQYEFAIAFEAKHGKTSINPINLGNNINSAFSEYYPSFTIDDSLLVFTRLVGQRNKREDFYKATKLPDGGFTAAVPIEGSLNEHHLKGGMSISQDGSTLVYAANYGQQGFGDFDIYMSFANKFGWGEPANPGPTINSPYWESSPSLSPDKQTLYFSSNRPGGFGGKDLYVSYRNADGTWGSAQNMGPDINTPFDDLAPFIHADNQTLYFTSGGHIGYGGSDVFVTKKGPGGIWGIPQNLGYPINTIENEGSLIVTADGKTAYYSANFSDSKGLLDLYKFDLPAYARPLKTLWVKGKVTDIETGEPITATIDLKNTNTKLVLEDVNTDGDGKFLVTLPVGSRYLLTINKKGYLFYSDAFDLSANNNDSAFVKNVRLKPIKKGVSLVLNNIQFESNSAVLDTASHDEINNVVALLENNPTLRLEIGGHTDNTGIAANNLKLSMQRAQSVVDYIADKGIVKSRLTAKGYGASKPVADNQTEAGKAANRRTEIVVL</sequence>
<dbReference type="InterPro" id="IPR008969">
    <property type="entry name" value="CarboxyPept-like_regulatory"/>
</dbReference>
<dbReference type="Pfam" id="PF07676">
    <property type="entry name" value="PD40"/>
    <property type="match status" value="2"/>
</dbReference>
<keyword evidence="3" id="KW-0998">Cell outer membrane</keyword>
<evidence type="ECO:0000256" key="3">
    <source>
        <dbReference type="ARBA" id="ARBA00023237"/>
    </source>
</evidence>
<evidence type="ECO:0000256" key="1">
    <source>
        <dbReference type="ARBA" id="ARBA00004442"/>
    </source>
</evidence>
<dbReference type="Gene3D" id="2.60.40.1120">
    <property type="entry name" value="Carboxypeptidase-like, regulatory domain"/>
    <property type="match status" value="1"/>
</dbReference>
<dbReference type="Gene3D" id="2.120.10.30">
    <property type="entry name" value="TolB, C-terminal domain"/>
    <property type="match status" value="1"/>
</dbReference>
<dbReference type="InterPro" id="IPR006665">
    <property type="entry name" value="OmpA-like"/>
</dbReference>
<dbReference type="CDD" id="cd07185">
    <property type="entry name" value="OmpA_C-like"/>
    <property type="match status" value="1"/>
</dbReference>
<dbReference type="PROSITE" id="PS50293">
    <property type="entry name" value="TPR_REGION"/>
    <property type="match status" value="1"/>
</dbReference>
<dbReference type="InterPro" id="IPR050330">
    <property type="entry name" value="Bact_OuterMem_StrucFunc"/>
</dbReference>
<dbReference type="Gene3D" id="3.30.1330.60">
    <property type="entry name" value="OmpA-like domain"/>
    <property type="match status" value="1"/>
</dbReference>
<reference evidence="7 8" key="1">
    <citation type="submission" date="2022-12" db="EMBL/GenBank/DDBJ databases">
        <title>Chitinophagaceae gen. sp. nov., a new member of the family Chitinophagaceae, isolated from soil in a chemical factory.</title>
        <authorList>
            <person name="Ke Z."/>
        </authorList>
    </citation>
    <scope>NUCLEOTIDE SEQUENCE [LARGE SCALE GENOMIC DNA]</scope>
    <source>
        <strain evidence="7 8">LY-5</strain>
    </source>
</reference>
<protein>
    <submittedName>
        <fullName evidence="7">OmpA family protein</fullName>
    </submittedName>
</protein>